<sequence length="42" mass="4944">MRYDTALLMCRALTNILNADGRNLRSKTFCNQSDEMEKYINE</sequence>
<accession>A0A5E7ENU7</accession>
<name>A0A5E7ENU7_PSEFL</name>
<protein>
    <submittedName>
        <fullName evidence="1">Uncharacterized protein</fullName>
    </submittedName>
</protein>
<proteinExistence type="predicted"/>
<dbReference type="Proteomes" id="UP000381093">
    <property type="component" value="Unassembled WGS sequence"/>
</dbReference>
<reference evidence="1 2" key="1">
    <citation type="submission" date="2019-09" db="EMBL/GenBank/DDBJ databases">
        <authorList>
            <person name="Chandra G."/>
            <person name="Truman W A."/>
        </authorList>
    </citation>
    <scope>NUCLEOTIDE SEQUENCE [LARGE SCALE GENOMIC DNA]</scope>
    <source>
        <strain evidence="1">PS710</strain>
    </source>
</reference>
<evidence type="ECO:0000313" key="1">
    <source>
        <dbReference type="EMBL" id="VVO28478.1"/>
    </source>
</evidence>
<evidence type="ECO:0000313" key="2">
    <source>
        <dbReference type="Proteomes" id="UP000381093"/>
    </source>
</evidence>
<dbReference type="AlphaFoldDB" id="A0A5E7ENU7"/>
<organism evidence="1 2">
    <name type="scientific">Pseudomonas fluorescens</name>
    <dbReference type="NCBI Taxonomy" id="294"/>
    <lineage>
        <taxon>Bacteria</taxon>
        <taxon>Pseudomonadati</taxon>
        <taxon>Pseudomonadota</taxon>
        <taxon>Gammaproteobacteria</taxon>
        <taxon>Pseudomonadales</taxon>
        <taxon>Pseudomonadaceae</taxon>
        <taxon>Pseudomonas</taxon>
    </lineage>
</organism>
<dbReference type="EMBL" id="CABVHW010000021">
    <property type="protein sequence ID" value="VVO28478.1"/>
    <property type="molecule type" value="Genomic_DNA"/>
</dbReference>
<gene>
    <name evidence="1" type="ORF">PS710_04829</name>
</gene>